<dbReference type="GeneID" id="36514638"/>
<proteinExistence type="predicted"/>
<reference evidence="1 2" key="1">
    <citation type="submission" date="2017-04" db="EMBL/GenBank/DDBJ databases">
        <title>Genome sequencing of [Candida] sorbophila.</title>
        <authorList>
            <person name="Ahn J.O."/>
        </authorList>
    </citation>
    <scope>NUCLEOTIDE SEQUENCE [LARGE SCALE GENOMIC DNA]</scope>
    <source>
        <strain evidence="1 2">DS02</strain>
    </source>
</reference>
<sequence>MSVASIIERDAKILANDHYEPLSWEQCREIVQKDDMTLFTRSPQQLREYLAAKEDFKKYGGTAEYIVKYKLKWADKLQSSGKGFLEDKSDIMILQNDFPYGLEPGIRHIIVWSKVPCATDDNQRPTAATKHQIEQFIQKNIELLGVTRTNIIWFKNTVALQSVPTLEHFHILIKDAPPSIDSLIGTSGV</sequence>
<dbReference type="Pfam" id="PF12239">
    <property type="entry name" value="DUF3605"/>
    <property type="match status" value="1"/>
</dbReference>
<dbReference type="GO" id="GO:0006044">
    <property type="term" value="P:N-acetylglucosamine metabolic process"/>
    <property type="evidence" value="ECO:0007669"/>
    <property type="project" value="TreeGrafter"/>
</dbReference>
<organism evidence="1 2">
    <name type="scientific">Wickerhamiella sorbophila</name>
    <dbReference type="NCBI Taxonomy" id="45607"/>
    <lineage>
        <taxon>Eukaryota</taxon>
        <taxon>Fungi</taxon>
        <taxon>Dikarya</taxon>
        <taxon>Ascomycota</taxon>
        <taxon>Saccharomycotina</taxon>
        <taxon>Dipodascomycetes</taxon>
        <taxon>Dipodascales</taxon>
        <taxon>Trichomonascaceae</taxon>
        <taxon>Wickerhamiella</taxon>
    </lineage>
</organism>
<accession>A0A2T0FE91</accession>
<dbReference type="AlphaFoldDB" id="A0A2T0FE91"/>
<keyword evidence="2" id="KW-1185">Reference proteome</keyword>
<protein>
    <submittedName>
        <fullName evidence="1">N-acetylglucosamine-induced protein 1</fullName>
    </submittedName>
</protein>
<dbReference type="OrthoDB" id="10053431at2759"/>
<name>A0A2T0FE91_9ASCO</name>
<gene>
    <name evidence="1" type="ORF">B9G98_00889</name>
</gene>
<dbReference type="InterPro" id="IPR022036">
    <property type="entry name" value="DUF3605"/>
</dbReference>
<dbReference type="Proteomes" id="UP000238350">
    <property type="component" value="Unassembled WGS sequence"/>
</dbReference>
<dbReference type="PANTHER" id="PTHR35020:SF2">
    <property type="entry name" value="N-ACETYLGLUCOSAMINE-INDUCED PROTEIN 1"/>
    <property type="match status" value="1"/>
</dbReference>
<dbReference type="STRING" id="45607.A0A2T0FE91"/>
<evidence type="ECO:0000313" key="1">
    <source>
        <dbReference type="EMBL" id="PRT53269.1"/>
    </source>
</evidence>
<dbReference type="GO" id="GO:0005737">
    <property type="term" value="C:cytoplasm"/>
    <property type="evidence" value="ECO:0007669"/>
    <property type="project" value="TreeGrafter"/>
</dbReference>
<dbReference type="PANTHER" id="PTHR35020">
    <property type="entry name" value="N-ACETYLGLUCOSAMINE-INDUCED PROTEIN 1"/>
    <property type="match status" value="1"/>
</dbReference>
<evidence type="ECO:0000313" key="2">
    <source>
        <dbReference type="Proteomes" id="UP000238350"/>
    </source>
</evidence>
<dbReference type="EMBL" id="NDIQ01000001">
    <property type="protein sequence ID" value="PRT53269.1"/>
    <property type="molecule type" value="Genomic_DNA"/>
</dbReference>
<comment type="caution">
    <text evidence="1">The sequence shown here is derived from an EMBL/GenBank/DDBJ whole genome shotgun (WGS) entry which is preliminary data.</text>
</comment>
<dbReference type="RefSeq" id="XP_024663215.1">
    <property type="nucleotide sequence ID" value="XM_024807447.1"/>
</dbReference>